<accession>A0A429ZWH0</accession>
<dbReference type="GeneID" id="98567034"/>
<gene>
    <name evidence="2" type="ORF">CBF35_01520</name>
</gene>
<dbReference type="AlphaFoldDB" id="A0A429ZWH0"/>
<evidence type="ECO:0000313" key="2">
    <source>
        <dbReference type="EMBL" id="RST97996.1"/>
    </source>
</evidence>
<dbReference type="EMBL" id="NGJU01000001">
    <property type="protein sequence ID" value="RST97996.1"/>
    <property type="molecule type" value="Genomic_DNA"/>
</dbReference>
<dbReference type="InterPro" id="IPR010982">
    <property type="entry name" value="Lambda_DNA-bd_dom_sf"/>
</dbReference>
<feature type="domain" description="HTH cro/C1-type" evidence="1">
    <location>
        <begin position="10"/>
        <end position="64"/>
    </location>
</feature>
<dbReference type="OrthoDB" id="2974379at2"/>
<dbReference type="SMART" id="SM00530">
    <property type="entry name" value="HTH_XRE"/>
    <property type="match status" value="1"/>
</dbReference>
<dbReference type="SUPFAM" id="SSF47413">
    <property type="entry name" value="lambda repressor-like DNA-binding domains"/>
    <property type="match status" value="1"/>
</dbReference>
<comment type="caution">
    <text evidence="2">The sequence shown here is derived from an EMBL/GenBank/DDBJ whole genome shotgun (WGS) entry which is preliminary data.</text>
</comment>
<dbReference type="CDD" id="cd00093">
    <property type="entry name" value="HTH_XRE"/>
    <property type="match status" value="1"/>
</dbReference>
<dbReference type="Gene3D" id="1.10.260.40">
    <property type="entry name" value="lambda repressor-like DNA-binding domains"/>
    <property type="match status" value="1"/>
</dbReference>
<name>A0A429ZWH0_9ENTE</name>
<evidence type="ECO:0000259" key="1">
    <source>
        <dbReference type="PROSITE" id="PS50943"/>
    </source>
</evidence>
<organism evidence="2 3">
    <name type="scientific">Vagococcus salmoninarum</name>
    <dbReference type="NCBI Taxonomy" id="2739"/>
    <lineage>
        <taxon>Bacteria</taxon>
        <taxon>Bacillati</taxon>
        <taxon>Bacillota</taxon>
        <taxon>Bacilli</taxon>
        <taxon>Lactobacillales</taxon>
        <taxon>Enterococcaceae</taxon>
        <taxon>Vagococcus</taxon>
    </lineage>
</organism>
<dbReference type="PROSITE" id="PS50943">
    <property type="entry name" value="HTH_CROC1"/>
    <property type="match status" value="1"/>
</dbReference>
<protein>
    <recommendedName>
        <fullName evidence="1">HTH cro/C1-type domain-containing protein</fullName>
    </recommendedName>
</protein>
<dbReference type="Pfam" id="PF01381">
    <property type="entry name" value="HTH_3"/>
    <property type="match status" value="1"/>
</dbReference>
<sequence>MKIAPNKKEIQISMIKKGVNQKEVSLKVGLTPSAFSNFINGRTSVSSSKAKKISDYLEKDFETLFILKERE</sequence>
<proteinExistence type="predicted"/>
<dbReference type="Proteomes" id="UP000287239">
    <property type="component" value="Unassembled WGS sequence"/>
</dbReference>
<keyword evidence="3" id="KW-1185">Reference proteome</keyword>
<dbReference type="RefSeq" id="WP_126778123.1">
    <property type="nucleotide sequence ID" value="NZ_NGJU01000001.1"/>
</dbReference>
<dbReference type="GO" id="GO:0003677">
    <property type="term" value="F:DNA binding"/>
    <property type="evidence" value="ECO:0007669"/>
    <property type="project" value="InterPro"/>
</dbReference>
<evidence type="ECO:0000313" key="3">
    <source>
        <dbReference type="Proteomes" id="UP000287239"/>
    </source>
</evidence>
<reference evidence="2 3" key="1">
    <citation type="submission" date="2017-05" db="EMBL/GenBank/DDBJ databases">
        <title>Vagococcus spp. assemblies.</title>
        <authorList>
            <person name="Gulvik C.A."/>
        </authorList>
    </citation>
    <scope>NUCLEOTIDE SEQUENCE [LARGE SCALE GENOMIC DNA]</scope>
    <source>
        <strain evidence="2 3">NCFB 2777</strain>
    </source>
</reference>
<dbReference type="InterPro" id="IPR001387">
    <property type="entry name" value="Cro/C1-type_HTH"/>
</dbReference>